<dbReference type="InterPro" id="IPR003593">
    <property type="entry name" value="AAA+_ATPase"/>
</dbReference>
<dbReference type="InterPro" id="IPR045735">
    <property type="entry name" value="Spore_III_AA_AAA+_ATPase"/>
</dbReference>
<dbReference type="InterPro" id="IPR014217">
    <property type="entry name" value="Spore_III_AA"/>
</dbReference>
<accession>A0A0F7FBE7</accession>
<keyword evidence="2" id="KW-0067">ATP-binding</keyword>
<protein>
    <submittedName>
        <fullName evidence="4">Stage III sporulation protein AA</fullName>
    </submittedName>
</protein>
<evidence type="ECO:0000259" key="3">
    <source>
        <dbReference type="SMART" id="SM00382"/>
    </source>
</evidence>
<proteinExistence type="predicted"/>
<dbReference type="InterPro" id="IPR027417">
    <property type="entry name" value="P-loop_NTPase"/>
</dbReference>
<dbReference type="Pfam" id="PF19568">
    <property type="entry name" value="Spore_III_AA"/>
    <property type="match status" value="1"/>
</dbReference>
<dbReference type="OrthoDB" id="9768243at2"/>
<dbReference type="PANTHER" id="PTHR20953">
    <property type="entry name" value="KINASE-RELATED"/>
    <property type="match status" value="1"/>
</dbReference>
<dbReference type="NCBIfam" id="TIGR02858">
    <property type="entry name" value="spore_III_AA"/>
    <property type="match status" value="1"/>
</dbReference>
<dbReference type="Gene3D" id="3.40.50.300">
    <property type="entry name" value="P-loop containing nucleotide triphosphate hydrolases"/>
    <property type="match status" value="1"/>
</dbReference>
<dbReference type="HOGENOM" id="CLU_052793_0_0_9"/>
<feature type="domain" description="AAA+ ATPase" evidence="3">
    <location>
        <begin position="151"/>
        <end position="294"/>
    </location>
</feature>
<evidence type="ECO:0000313" key="5">
    <source>
        <dbReference type="Proteomes" id="UP000034189"/>
    </source>
</evidence>
<evidence type="ECO:0000256" key="2">
    <source>
        <dbReference type="ARBA" id="ARBA00022840"/>
    </source>
</evidence>
<dbReference type="EMBL" id="CP011114">
    <property type="protein sequence ID" value="AKG35540.1"/>
    <property type="molecule type" value="Genomic_DNA"/>
</dbReference>
<dbReference type="AlphaFoldDB" id="A0A0F7FBE7"/>
<reference evidence="4 5" key="2">
    <citation type="journal article" date="2016" name="Genome Announc.">
        <title>Genome Sequence of a Gram-Positive Diazotroph, Paenibacillus durus Type Strain ATCC 35681.</title>
        <authorList>
            <person name="Halim M.A."/>
            <person name="Rahman A.Y."/>
            <person name="Sim K.S."/>
            <person name="Yam H.C."/>
            <person name="Rahim A.A."/>
            <person name="Ghazali A.H."/>
            <person name="Najimudin N."/>
        </authorList>
    </citation>
    <scope>NUCLEOTIDE SEQUENCE [LARGE SCALE GENOMIC DNA]</scope>
    <source>
        <strain evidence="4 5">ATCC 35681</strain>
    </source>
</reference>
<sequence>MANDWLQLFPEKVKAALSRLPVTLLETVEEIRIREGRPLEINYAGKYHFVDAAGRLTLESEEAYRPDREDSHRMLDLISNHSLYTMEEELRKGFITIPGGHRIGLAGRTVLSGGSVGHLRDIGGFNVRIAREIPGVADRLLPHLLDGSRQRVMHTLILSPPQHGKTTLLRDLARQISAGSKGGREGRRPGLKVGIVDERSEIAGSRRGIPAFDIGPRTDVLDGCPKAEGMMMMIRSLSPDVLIADEIGRPEDAEAVTEALHAGITVLAAAHGREVSELALRPGLGRLIELGMFERYVILRRSAGELSFRVLDGRKRSLPVYSGEDRGGERHA</sequence>
<dbReference type="SMART" id="SM00382">
    <property type="entry name" value="AAA"/>
    <property type="match status" value="1"/>
</dbReference>
<dbReference type="Proteomes" id="UP000034189">
    <property type="component" value="Chromosome"/>
</dbReference>
<gene>
    <name evidence="4" type="ORF">VK70_13950</name>
</gene>
<reference evidence="4 5" key="1">
    <citation type="submission" date="2015-03" db="EMBL/GenBank/DDBJ databases">
        <authorList>
            <person name="Abdul Halim M."/>
        </authorList>
    </citation>
    <scope>NUCLEOTIDE SEQUENCE [LARGE SCALE GENOMIC DNA]</scope>
    <source>
        <strain evidence="4 5">ATCC 35681</strain>
    </source>
</reference>
<evidence type="ECO:0000313" key="4">
    <source>
        <dbReference type="EMBL" id="AKG35540.1"/>
    </source>
</evidence>
<dbReference type="SUPFAM" id="SSF52540">
    <property type="entry name" value="P-loop containing nucleoside triphosphate hydrolases"/>
    <property type="match status" value="1"/>
</dbReference>
<dbReference type="PANTHER" id="PTHR20953:SF3">
    <property type="entry name" value="P-LOOP CONTAINING NUCLEOSIDE TRIPHOSPHATE HYDROLASES SUPERFAMILY PROTEIN"/>
    <property type="match status" value="1"/>
</dbReference>
<name>A0A0F7FBE7_PAEDU</name>
<organism evidence="4 5">
    <name type="scientific">Paenibacillus durus ATCC 35681</name>
    <dbReference type="NCBI Taxonomy" id="1333534"/>
    <lineage>
        <taxon>Bacteria</taxon>
        <taxon>Bacillati</taxon>
        <taxon>Bacillota</taxon>
        <taxon>Bacilli</taxon>
        <taxon>Bacillales</taxon>
        <taxon>Paenibacillaceae</taxon>
        <taxon>Paenibacillus</taxon>
    </lineage>
</organism>
<dbReference type="GO" id="GO:0005524">
    <property type="term" value="F:ATP binding"/>
    <property type="evidence" value="ECO:0007669"/>
    <property type="project" value="UniProtKB-KW"/>
</dbReference>
<evidence type="ECO:0000256" key="1">
    <source>
        <dbReference type="ARBA" id="ARBA00022741"/>
    </source>
</evidence>
<keyword evidence="1" id="KW-0547">Nucleotide-binding</keyword>
<dbReference type="PATRIC" id="fig|1333534.5.peg.3071"/>
<dbReference type="RefSeq" id="WP_046723417.1">
    <property type="nucleotide sequence ID" value="NZ_CP011114.1"/>
</dbReference>